<organism evidence="1 2">
    <name type="scientific">Nonlabens tegetincola</name>
    <dbReference type="NCBI Taxonomy" id="323273"/>
    <lineage>
        <taxon>Bacteria</taxon>
        <taxon>Pseudomonadati</taxon>
        <taxon>Bacteroidota</taxon>
        <taxon>Flavobacteriia</taxon>
        <taxon>Flavobacteriales</taxon>
        <taxon>Flavobacteriaceae</taxon>
        <taxon>Nonlabens</taxon>
    </lineage>
</organism>
<protein>
    <submittedName>
        <fullName evidence="1">Uncharacterized protein</fullName>
    </submittedName>
</protein>
<dbReference type="Proteomes" id="UP000029221">
    <property type="component" value="Unassembled WGS sequence"/>
</dbReference>
<reference evidence="1" key="1">
    <citation type="journal article" date="2014" name="Genome Announc.">
        <title>Draft Genome Sequences of Marine Flavobacterium Nonlabens Strains NR17, NR24, NR27, NR32, NR33, and Ara13.</title>
        <authorList>
            <person name="Nakanishi M."/>
            <person name="Meirelles P."/>
            <person name="Suzuki R."/>
            <person name="Takatani N."/>
            <person name="Mino S."/>
            <person name="Suda W."/>
            <person name="Oshima K."/>
            <person name="Hattori M."/>
            <person name="Ohkuma M."/>
            <person name="Hosokawa M."/>
            <person name="Miyashita K."/>
            <person name="Thompson F.L."/>
            <person name="Niwa A."/>
            <person name="Sawabe T."/>
            <person name="Sawabe T."/>
        </authorList>
    </citation>
    <scope>NUCLEOTIDE SEQUENCE [LARGE SCALE GENOMIC DNA]</scope>
    <source>
        <strain evidence="1">JCM 19294</strain>
    </source>
</reference>
<gene>
    <name evidence="1" type="ORF">JCM19294_998</name>
</gene>
<sequence length="42" mass="4971">MTGMYKHKQLAVGKLKEILKENPDCLNYYFNIVERLKEAANR</sequence>
<evidence type="ECO:0000313" key="2">
    <source>
        <dbReference type="Proteomes" id="UP000029221"/>
    </source>
</evidence>
<comment type="caution">
    <text evidence="1">The sequence shown here is derived from an EMBL/GenBank/DDBJ whole genome shotgun (WGS) entry which is preliminary data.</text>
</comment>
<dbReference type="AlphaFoldDB" id="A0A090Q0S9"/>
<keyword evidence="2" id="KW-1185">Reference proteome</keyword>
<dbReference type="EMBL" id="BBML01000003">
    <property type="protein sequence ID" value="GAK96689.1"/>
    <property type="molecule type" value="Genomic_DNA"/>
</dbReference>
<name>A0A090Q0S9_9FLAO</name>
<proteinExistence type="predicted"/>
<evidence type="ECO:0000313" key="1">
    <source>
        <dbReference type="EMBL" id="GAK96689.1"/>
    </source>
</evidence>
<accession>A0A090Q0S9</accession>